<dbReference type="AlphaFoldDB" id="A0A098S8Q3"/>
<organism evidence="1 2">
    <name type="scientific">Phaeodactylibacter xiamenensis</name>
    <dbReference type="NCBI Taxonomy" id="1524460"/>
    <lineage>
        <taxon>Bacteria</taxon>
        <taxon>Pseudomonadati</taxon>
        <taxon>Bacteroidota</taxon>
        <taxon>Saprospiria</taxon>
        <taxon>Saprospirales</taxon>
        <taxon>Haliscomenobacteraceae</taxon>
        <taxon>Phaeodactylibacter</taxon>
    </lineage>
</organism>
<dbReference type="NCBIfam" id="TIGR04131">
    <property type="entry name" value="Bac_Flav_CTERM"/>
    <property type="match status" value="1"/>
</dbReference>
<dbReference type="EMBL" id="JPOS01000018">
    <property type="protein sequence ID" value="KGE88491.1"/>
    <property type="molecule type" value="Genomic_DNA"/>
</dbReference>
<dbReference type="CDD" id="cd00146">
    <property type="entry name" value="PKD"/>
    <property type="match status" value="1"/>
</dbReference>
<dbReference type="Gene3D" id="2.60.40.740">
    <property type="match status" value="1"/>
</dbReference>
<dbReference type="Pfam" id="PF13573">
    <property type="entry name" value="SprB"/>
    <property type="match status" value="2"/>
</dbReference>
<dbReference type="Pfam" id="PF13585">
    <property type="entry name" value="CHU_C"/>
    <property type="match status" value="1"/>
</dbReference>
<evidence type="ECO:0008006" key="3">
    <source>
        <dbReference type="Google" id="ProtNLM"/>
    </source>
</evidence>
<name>A0A098S8Q3_9BACT</name>
<dbReference type="STRING" id="1524460.IX84_07310"/>
<keyword evidence="2" id="KW-1185">Reference proteome</keyword>
<evidence type="ECO:0000313" key="1">
    <source>
        <dbReference type="EMBL" id="KGE88491.1"/>
    </source>
</evidence>
<evidence type="ECO:0000313" key="2">
    <source>
        <dbReference type="Proteomes" id="UP000029736"/>
    </source>
</evidence>
<comment type="caution">
    <text evidence="1">The sequence shown here is derived from an EMBL/GenBank/DDBJ whole genome shotgun (WGS) entry which is preliminary data.</text>
</comment>
<protein>
    <recommendedName>
        <fullName evidence="3">Ig-like domain-containing protein</fullName>
    </recommendedName>
</protein>
<sequence length="921" mass="95514">MIGAVGIANVNTGETEILTTTETDPVGYGFGLTIRNDSLYYGDGFGIHYMDRENFQNSEMVIPLDIFEEGAIDDMVTLQLSCDSTITYGFRWVPFEERYFMDIIDFENQQRIDIGCELPFRIRSAASPLELTPPACTLVVDPDLDDSTAPLLSYAADTACAPGALPVVDGDAGIESELGYVDSIRVLLEGTLDGAAESLSFLGQDSIQVSGGGSALLLSAPLRPSIQAWEQALQALRYSNTAMPLQAGERQVRFIAYAANNVSDTAHARLPLFSSTPSAGEDASVTACPGAAPFQLLDSLAGSPAPGGQWQPGSGSFDPATDAPGTYLYIQSSAGCPSDTAVATVEIADAPAFSLGADTILCPGGSLLLQAPAGLQNYSWSDGSSGASLLAQGPGSFWLQAANSAGCAAADTIELAFSDLSGVSLQPSPALCRGGSSGSILAAPQGGLPPYSYHWTGGIAGNPLSGMPAGTYSLTVTDAAGCTQAATAEITEPAEPVLSQESLQLCSGDTFTWQGVAYTADTLLTTLYTTAEGCDSAYQLQLVFTSAILIEEEATACEGEPYSWQGQLLSQDTTACITYASSSGCDSTHCLTLAVLPAPDAGLPDSLLLCGGSTAVLQAGPAAGYTWLDGSQGSSIEVGSPGLYSVTLTGDNGCVGNGSTEVLLVPPLSAAFSLLPPGCTGEENGEITVAGLEGGSPPYQYELSGSAPQSSPVFAGLPAGSYELGISGSNGCRLDTVLVLPGPVPVTADAGPARSIVPGEAAPLLGSTNLLVPIVQWSPPEGLSCTDCLTPQASPAQTQLYQLQVTDSLGCTASDEVLVTVEERQGFAMPNAFSPNGDGRNDALGPVFAMQELRVRRFMVFNRWGAMLHERENLPIGDPGLPWDGTFKGQAAPVEVYAYYIEVEWPDGRVQQDQGEVSLLR</sequence>
<dbReference type="InterPro" id="IPR025667">
    <property type="entry name" value="SprB_repeat"/>
</dbReference>
<proteinExistence type="predicted"/>
<reference evidence="1 2" key="1">
    <citation type="journal article" date="2014" name="Int. J. Syst. Evol. Microbiol.">
        <title>Phaeodactylibacter xiamenensis gen. nov., sp. nov., a member of the family Saprospiraceae isolated from the marine alga Phaeodactylum tricornutum.</title>
        <authorList>
            <person name="Chen Z.Jr."/>
            <person name="Lei X."/>
            <person name="Lai Q."/>
            <person name="Li Y."/>
            <person name="Zhang B."/>
            <person name="Zhang J."/>
            <person name="Zhang H."/>
            <person name="Yang L."/>
            <person name="Zheng W."/>
            <person name="Tian Y."/>
            <person name="Yu Z."/>
            <person name="Xu H.Jr."/>
            <person name="Zheng T."/>
        </authorList>
    </citation>
    <scope>NUCLEOTIDE SEQUENCE [LARGE SCALE GENOMIC DNA]</scope>
    <source>
        <strain evidence="1 2">KD52</strain>
    </source>
</reference>
<dbReference type="Proteomes" id="UP000029736">
    <property type="component" value="Unassembled WGS sequence"/>
</dbReference>
<gene>
    <name evidence="1" type="ORF">IX84_07310</name>
</gene>
<accession>A0A098S8Q3</accession>
<dbReference type="InterPro" id="IPR026341">
    <property type="entry name" value="T9SS_type_B"/>
</dbReference>